<accession>A0A2W4QQ63</accession>
<dbReference type="Proteomes" id="UP000249396">
    <property type="component" value="Unassembled WGS sequence"/>
</dbReference>
<dbReference type="Gene3D" id="1.10.10.10">
    <property type="entry name" value="Winged helix-like DNA-binding domain superfamily/Winged helix DNA-binding domain"/>
    <property type="match status" value="1"/>
</dbReference>
<feature type="domain" description="HTH lysR-type" evidence="2">
    <location>
        <begin position="55"/>
        <end position="114"/>
    </location>
</feature>
<organism evidence="3 4">
    <name type="scientific">Candidatus Methylumidiphilus alinenensis</name>
    <dbReference type="NCBI Taxonomy" id="2202197"/>
    <lineage>
        <taxon>Bacteria</taxon>
        <taxon>Pseudomonadati</taxon>
        <taxon>Pseudomonadota</taxon>
        <taxon>Gammaproteobacteria</taxon>
        <taxon>Methylococcales</taxon>
        <taxon>Candidatus Methylumidiphilus</taxon>
    </lineage>
</organism>
<evidence type="ECO:0000313" key="3">
    <source>
        <dbReference type="EMBL" id="PZN73286.1"/>
    </source>
</evidence>
<dbReference type="PANTHER" id="PTHR30432:SF1">
    <property type="entry name" value="DNA-BINDING TRANSCRIPTIONAL DUAL REGULATOR MODE"/>
    <property type="match status" value="1"/>
</dbReference>
<sequence>MPKFTKKTASREEGAGIEPSGISTPENFPQSLPRLKLSVRLMHGDEIALGPGKSELLSAIARTGSISAAGKSMNMSYRRAWMLVEVMNRCFKCPLVETAKGGSHGGGAWLTPLGKEVLSHYQVMDEASKQVATAYLKLFENMMAEWKSVHADLPS</sequence>
<dbReference type="InterPro" id="IPR051815">
    <property type="entry name" value="Molybdate_resp_trans_reg"/>
</dbReference>
<comment type="caution">
    <text evidence="3">The sequence shown here is derived from an EMBL/GenBank/DDBJ whole genome shotgun (WGS) entry which is preliminary data.</text>
</comment>
<feature type="region of interest" description="Disordered" evidence="1">
    <location>
        <begin position="1"/>
        <end position="29"/>
    </location>
</feature>
<dbReference type="AlphaFoldDB" id="A0A2W4QQ63"/>
<dbReference type="PANTHER" id="PTHR30432">
    <property type="entry name" value="TRANSCRIPTIONAL REGULATOR MODE"/>
    <property type="match status" value="1"/>
</dbReference>
<dbReference type="SUPFAM" id="SSF46785">
    <property type="entry name" value="Winged helix' DNA-binding domain"/>
    <property type="match status" value="1"/>
</dbReference>
<dbReference type="Pfam" id="PF00126">
    <property type="entry name" value="HTH_1"/>
    <property type="match status" value="1"/>
</dbReference>
<dbReference type="GO" id="GO:0003700">
    <property type="term" value="F:DNA-binding transcription factor activity"/>
    <property type="evidence" value="ECO:0007669"/>
    <property type="project" value="InterPro"/>
</dbReference>
<dbReference type="InterPro" id="IPR036388">
    <property type="entry name" value="WH-like_DNA-bd_sf"/>
</dbReference>
<evidence type="ECO:0000313" key="4">
    <source>
        <dbReference type="Proteomes" id="UP000249396"/>
    </source>
</evidence>
<gene>
    <name evidence="3" type="ORF">DM484_22900</name>
</gene>
<proteinExistence type="predicted"/>
<name>A0A2W4QQ63_9GAMM</name>
<reference evidence="3 4" key="1">
    <citation type="journal article" date="2018" name="Aquat. Microb. Ecol.">
        <title>Gammaproteobacterial methanotrophs dominate.</title>
        <authorList>
            <person name="Rissanen A.J."/>
            <person name="Saarenheimo J."/>
            <person name="Tiirola M."/>
            <person name="Peura S."/>
            <person name="Aalto S.L."/>
            <person name="Karvinen A."/>
            <person name="Nykanen H."/>
        </authorList>
    </citation>
    <scope>NUCLEOTIDE SEQUENCE [LARGE SCALE GENOMIC DNA]</scope>
    <source>
        <strain evidence="3">AMbin10</strain>
    </source>
</reference>
<dbReference type="InterPro" id="IPR036390">
    <property type="entry name" value="WH_DNA-bd_sf"/>
</dbReference>
<dbReference type="InterPro" id="IPR000847">
    <property type="entry name" value="LysR_HTH_N"/>
</dbReference>
<protein>
    <submittedName>
        <fullName evidence="3">Molybdenum transport protein</fullName>
    </submittedName>
</protein>
<evidence type="ECO:0000256" key="1">
    <source>
        <dbReference type="SAM" id="MobiDB-lite"/>
    </source>
</evidence>
<dbReference type="EMBL" id="QJPH01000461">
    <property type="protein sequence ID" value="PZN73286.1"/>
    <property type="molecule type" value="Genomic_DNA"/>
</dbReference>
<evidence type="ECO:0000259" key="2">
    <source>
        <dbReference type="Pfam" id="PF00126"/>
    </source>
</evidence>